<feature type="compositionally biased region" description="Polar residues" evidence="2">
    <location>
        <begin position="844"/>
        <end position="854"/>
    </location>
</feature>
<dbReference type="PANTHER" id="PTHR22948">
    <property type="entry name" value="TUDOR DOMAIN CONTAINING PROTEIN"/>
    <property type="match status" value="1"/>
</dbReference>
<dbReference type="EnsemblMetazoa" id="XM_022800815">
    <property type="protein sequence ID" value="XP_022656550"/>
    <property type="gene ID" value="LOC111248443"/>
</dbReference>
<dbReference type="CDD" id="cd20379">
    <property type="entry name" value="Tudor_dTUD-like"/>
    <property type="match status" value="1"/>
</dbReference>
<dbReference type="OrthoDB" id="5800423at2759"/>
<sequence length="1600" mass="177558">MRSRLYAPIIKDVSGLPVDIGNLHANRQLGPTDGLLFPGRSKLPAQMLEKRVPFPKLKSCEEIYIVSHLDTKIYAQLCIFPEQILTDISDEISKFAPAGAKFPNDEPSVGDLAVFVSQGISMRVVVVDVYSTNVCMVELLDHGGLQTVEKSSLEPLHEELIEKWPRVAVQIMLKESCHVVDDDIRTLEDIEVITIQGEYCLHARLIPKELQDHAKLVKAFFPEEECVLVPSPKLEETERVILVEINEAKGVVGVQLIRSDLSDKFNEFETEVQEKAERAKSMKRRPKRGEYVLAFSAIEPSWCRGLVTTDTNEDREKNDEGRIEVEFVDYGSFEHVPVSNIKALSADLAKVEAFAVLLKLPDLKNVEVDAELDVRIDRVDSTDSLSRTWVATLIDTSGTTESSPAPAHIPTTTTTTAVSTVCGTTSGNSDGVHTTIPAQSPKASTGSMSSMNGAITLTEDIRDTEDVFVYFIGVDSTYGVQLKRGNVEAMEELLHELNSSSRAPFKSIKKGDFVVVEIDGTFCRALVLDINDGIATVRCVDYGSIDDIPVEKIWPLDPGYASDTPCMAFHCVLENASPKLELNKEYSLKILSRSVPKGCGMSLYSVARIDGKQDDSKTLDGSTIELPPRSYPPLELGAEEELWVNEIDQDNPTVIPVQLGKYNINELCDLSLNLTIKMQNGRIPVPINEISKGTLVAVRIEDENSCGFYRGIVCDLTSSDALVMQVDYGVLSKVPISDLALLPDEFVGYPQYGLRCSLKPDQLYLAKETSFIATKLEKCQKDGIAEYSFELKSDQKPKKEIQKSDEPLDTQTQMEDVSSIEGKSDAAIRLEESSEHHNELVKGSTGSIANHGSRVSVNDNVVTGKCSLDTTNHDNDDELATNVKYPVILDHAERMYITVDDGAHIGLQFCRVDELELENLNHAMTNYYKARSTKSEDKNVQVGDLVAFCDEGSFYRGEVTKIHDSEYTILSLDYGSMHVVPCCPPRLIKRFANLDRLGIRVPRTRFTETVDEYVDVILKEKNCTIAAYHPAALEEDVAAEDPSSEQVPLTNGDEAKAVVACSKSQETLENEASNKKVLNPEKDDTESTIENRNDVKDREEIKDACLVKPDSPVEQAQPIEVGQLSAKSRDHVNGIDQVTLAHVEDDYFSASATSLVATETSFDVFVTWLYSPTKVCVVKQSMAEVSQILSDRMAVLQNATDLRVIQPTVSQQLPVPIAVARIDHPRTVFHRVRLLSFDESTNLYSVFLVDTGEVTQVPGKSLFELPSTVSLDQIPALAIILNLRANDHRVRVVHTQKQPREILPIFDGILRCHLLMSGADEDVPGEICHLSVLCNERGDIVPQLFEEGMATFWSPRFVKNTLLLPRNGNEVEFVDARLLKVSRKYLRLQKSQDSRDTVDDGDSSKKGGQLRATLQLYAERQRIDEILENINKTALTPLFTHHVGTPAIIEVPVSILQSKSEAEKPSRSDRKWVRGKVVARHTPVHYTIRLIDYGIDVSSLVKQTFRCPAIALHVPEAIAEVTVKTSITSPVAVSSFNSEAACSPTNLQDTINPASDQVLDRLERQLQNYCGKEVIVRCSLQRIISVCVELFDSDGNSIFM</sequence>
<reference evidence="4" key="1">
    <citation type="submission" date="2021-01" db="UniProtKB">
        <authorList>
            <consortium name="EnsemblMetazoa"/>
        </authorList>
    </citation>
    <scope>IDENTIFICATION</scope>
</reference>
<feature type="region of interest" description="Disordered" evidence="2">
    <location>
        <begin position="429"/>
        <end position="448"/>
    </location>
</feature>
<dbReference type="InterPro" id="IPR002999">
    <property type="entry name" value="Tudor"/>
</dbReference>
<organism evidence="4 5">
    <name type="scientific">Varroa destructor</name>
    <name type="common">Honeybee mite</name>
    <dbReference type="NCBI Taxonomy" id="109461"/>
    <lineage>
        <taxon>Eukaryota</taxon>
        <taxon>Metazoa</taxon>
        <taxon>Ecdysozoa</taxon>
        <taxon>Arthropoda</taxon>
        <taxon>Chelicerata</taxon>
        <taxon>Arachnida</taxon>
        <taxon>Acari</taxon>
        <taxon>Parasitiformes</taxon>
        <taxon>Mesostigmata</taxon>
        <taxon>Gamasina</taxon>
        <taxon>Dermanyssoidea</taxon>
        <taxon>Varroidae</taxon>
        <taxon>Varroa</taxon>
    </lineage>
</organism>
<keyword evidence="1" id="KW-0175">Coiled coil</keyword>
<dbReference type="PROSITE" id="PS50304">
    <property type="entry name" value="TUDOR"/>
    <property type="match status" value="2"/>
</dbReference>
<dbReference type="RefSeq" id="XP_022656550.1">
    <property type="nucleotide sequence ID" value="XM_022800815.1"/>
</dbReference>
<dbReference type="InParanoid" id="A0A7M7JT90"/>
<evidence type="ECO:0000256" key="2">
    <source>
        <dbReference type="SAM" id="MobiDB-lite"/>
    </source>
</evidence>
<feature type="domain" description="Tudor" evidence="3">
    <location>
        <begin position="507"/>
        <end position="563"/>
    </location>
</feature>
<proteinExistence type="predicted"/>
<protein>
    <recommendedName>
        <fullName evidence="3">Tudor domain-containing protein</fullName>
    </recommendedName>
</protein>
<feature type="region of interest" description="Disordered" evidence="2">
    <location>
        <begin position="833"/>
        <end position="854"/>
    </location>
</feature>
<dbReference type="InterPro" id="IPR050621">
    <property type="entry name" value="Tudor_domain_containing"/>
</dbReference>
<evidence type="ECO:0000313" key="4">
    <source>
        <dbReference type="EnsemblMetazoa" id="XP_022656550"/>
    </source>
</evidence>
<name>A0A7M7JT90_VARDE</name>
<accession>A0A7M7JT90</accession>
<feature type="region of interest" description="Disordered" evidence="2">
    <location>
        <begin position="795"/>
        <end position="821"/>
    </location>
</feature>
<feature type="region of interest" description="Disordered" evidence="2">
    <location>
        <begin position="1069"/>
        <end position="1095"/>
    </location>
</feature>
<keyword evidence="5" id="KW-1185">Reference proteome</keyword>
<dbReference type="SUPFAM" id="SSF63748">
    <property type="entry name" value="Tudor/PWWP/MBT"/>
    <property type="match status" value="6"/>
</dbReference>
<feature type="compositionally biased region" description="Basic and acidic residues" evidence="2">
    <location>
        <begin position="1072"/>
        <end position="1082"/>
    </location>
</feature>
<dbReference type="Proteomes" id="UP000594260">
    <property type="component" value="Unplaced"/>
</dbReference>
<evidence type="ECO:0000256" key="1">
    <source>
        <dbReference type="SAM" id="Coils"/>
    </source>
</evidence>
<dbReference type="Gene3D" id="2.30.30.140">
    <property type="match status" value="6"/>
</dbReference>
<evidence type="ECO:0000259" key="3">
    <source>
        <dbReference type="PROSITE" id="PS50304"/>
    </source>
</evidence>
<feature type="compositionally biased region" description="Basic and acidic residues" evidence="2">
    <location>
        <begin position="795"/>
        <end position="806"/>
    </location>
</feature>
<dbReference type="KEGG" id="vde:111248443"/>
<dbReference type="GeneID" id="111248443"/>
<dbReference type="PANTHER" id="PTHR22948:SF29">
    <property type="entry name" value="FI02030P-RELATED"/>
    <property type="match status" value="1"/>
</dbReference>
<dbReference type="Pfam" id="PF00567">
    <property type="entry name" value="TUDOR"/>
    <property type="match status" value="4"/>
</dbReference>
<feature type="domain" description="Tudor" evidence="3">
    <location>
        <begin position="285"/>
        <end position="351"/>
    </location>
</feature>
<feature type="coiled-coil region" evidence="1">
    <location>
        <begin position="258"/>
        <end position="285"/>
    </location>
</feature>
<dbReference type="SMART" id="SM00333">
    <property type="entry name" value="TUDOR"/>
    <property type="match status" value="6"/>
</dbReference>
<evidence type="ECO:0000313" key="5">
    <source>
        <dbReference type="Proteomes" id="UP000594260"/>
    </source>
</evidence>